<reference evidence="1" key="1">
    <citation type="submission" date="2023-08" db="EMBL/GenBank/DDBJ databases">
        <title>A de novo genome assembly of Solanum verrucosum Schlechtendal, a Mexican diploid species geographically isolated from the other diploid A-genome species in potato relatives.</title>
        <authorList>
            <person name="Hosaka K."/>
        </authorList>
    </citation>
    <scope>NUCLEOTIDE SEQUENCE</scope>
    <source>
        <tissue evidence="1">Young leaves</tissue>
    </source>
</reference>
<gene>
    <name evidence="1" type="ORF">MTR67_006846</name>
</gene>
<organism evidence="1 2">
    <name type="scientific">Solanum verrucosum</name>
    <dbReference type="NCBI Taxonomy" id="315347"/>
    <lineage>
        <taxon>Eukaryota</taxon>
        <taxon>Viridiplantae</taxon>
        <taxon>Streptophyta</taxon>
        <taxon>Embryophyta</taxon>
        <taxon>Tracheophyta</taxon>
        <taxon>Spermatophyta</taxon>
        <taxon>Magnoliopsida</taxon>
        <taxon>eudicotyledons</taxon>
        <taxon>Gunneridae</taxon>
        <taxon>Pentapetalae</taxon>
        <taxon>asterids</taxon>
        <taxon>lamiids</taxon>
        <taxon>Solanales</taxon>
        <taxon>Solanaceae</taxon>
        <taxon>Solanoideae</taxon>
        <taxon>Solaneae</taxon>
        <taxon>Solanum</taxon>
    </lineage>
</organism>
<dbReference type="AlphaFoldDB" id="A0AAF0TC73"/>
<dbReference type="Proteomes" id="UP001234989">
    <property type="component" value="Chromosome 2"/>
</dbReference>
<dbReference type="EMBL" id="CP133613">
    <property type="protein sequence ID" value="WMV13461.1"/>
    <property type="molecule type" value="Genomic_DNA"/>
</dbReference>
<name>A0AAF0TC73_SOLVR</name>
<accession>A0AAF0TC73</accession>
<evidence type="ECO:0000313" key="2">
    <source>
        <dbReference type="Proteomes" id="UP001234989"/>
    </source>
</evidence>
<sequence>MENYHEPKDNMSKMMSQLDLLSKHVMGSGLKSVNALGKSSGKCSEDAKFEVLYNKEVRFLGNQMEGSHPNYLRVDENQGWNKERGNGWRDRGGNWTEREFEKDRYVHLMITPN</sequence>
<protein>
    <submittedName>
        <fullName evidence="1">Uncharacterized protein</fullName>
    </submittedName>
</protein>
<evidence type="ECO:0000313" key="1">
    <source>
        <dbReference type="EMBL" id="WMV13461.1"/>
    </source>
</evidence>
<keyword evidence="2" id="KW-1185">Reference proteome</keyword>
<proteinExistence type="predicted"/>